<keyword evidence="2" id="KW-1185">Reference proteome</keyword>
<dbReference type="AlphaFoldDB" id="A0A1U7GZ17"/>
<organism evidence="1 2">
    <name type="scientific">Fischerella major NIES-592</name>
    <dbReference type="NCBI Taxonomy" id="210994"/>
    <lineage>
        <taxon>Bacteria</taxon>
        <taxon>Bacillati</taxon>
        <taxon>Cyanobacteriota</taxon>
        <taxon>Cyanophyceae</taxon>
        <taxon>Nostocales</taxon>
        <taxon>Hapalosiphonaceae</taxon>
        <taxon>Fischerella</taxon>
    </lineage>
</organism>
<dbReference type="EMBL" id="MRCA01000006">
    <property type="protein sequence ID" value="OKH13696.1"/>
    <property type="molecule type" value="Genomic_DNA"/>
</dbReference>
<gene>
    <name evidence="1" type="ORF">NIES592_13930</name>
</gene>
<proteinExistence type="predicted"/>
<sequence length="278" mass="30552">MLNHINKFLPPRQYRLPLLGLLLVVGVVGERAKPVLSNQLARLHAPTNQEFSTQTTTYTWLQGASSQSITANKEMRLRKALVTSSSTPKKSSVGKIASTQLLKNSAQTYTWLQGNNHLRSEPPASLANKLAVADTINNSQQSAPKASLKTTEVASKSKFPKQDGVYLYGQSPKPGQLGQGYIIFEKRQNKIIGALYMPSSEYSCFNGTLNSSGELAMTVRGYAGEISPSEIATINGLPRTSDDEPDIYGHSVELQDYYQLKSISSSDRQILKMCKNHQ</sequence>
<evidence type="ECO:0000313" key="1">
    <source>
        <dbReference type="EMBL" id="OKH13696.1"/>
    </source>
</evidence>
<dbReference type="Proteomes" id="UP000186391">
    <property type="component" value="Unassembled WGS sequence"/>
</dbReference>
<name>A0A1U7GZ17_9CYAN</name>
<accession>A0A1U7GZ17</accession>
<comment type="caution">
    <text evidence="1">The sequence shown here is derived from an EMBL/GenBank/DDBJ whole genome shotgun (WGS) entry which is preliminary data.</text>
</comment>
<protein>
    <submittedName>
        <fullName evidence="1">Uncharacterized protein</fullName>
    </submittedName>
</protein>
<dbReference type="OrthoDB" id="422458at2"/>
<evidence type="ECO:0000313" key="2">
    <source>
        <dbReference type="Proteomes" id="UP000186391"/>
    </source>
</evidence>
<dbReference type="RefSeq" id="WP_062247169.1">
    <property type="nucleotide sequence ID" value="NZ_MRCA01000006.1"/>
</dbReference>
<reference evidence="1 2" key="1">
    <citation type="submission" date="2016-11" db="EMBL/GenBank/DDBJ databases">
        <title>Draft Genome Sequences of Nine Cyanobacterial Strains from Diverse Habitats.</title>
        <authorList>
            <person name="Zhu T."/>
            <person name="Hou S."/>
            <person name="Lu X."/>
            <person name="Hess W.R."/>
        </authorList>
    </citation>
    <scope>NUCLEOTIDE SEQUENCE [LARGE SCALE GENOMIC DNA]</scope>
    <source>
        <strain evidence="1 2">NIES-592</strain>
    </source>
</reference>